<feature type="transmembrane region" description="Helical" evidence="2">
    <location>
        <begin position="176"/>
        <end position="197"/>
    </location>
</feature>
<feature type="transmembrane region" description="Helical" evidence="2">
    <location>
        <begin position="314"/>
        <end position="337"/>
    </location>
</feature>
<protein>
    <submittedName>
        <fullName evidence="3">Uncharacterized protein</fullName>
    </submittedName>
</protein>
<evidence type="ECO:0000313" key="3">
    <source>
        <dbReference type="EMBL" id="KAG5465396.1"/>
    </source>
</evidence>
<dbReference type="KEGG" id="lenr:94167402"/>
<keyword evidence="4" id="KW-1185">Reference proteome</keyword>
<name>A0A836K9N8_LEIEN</name>
<feature type="region of interest" description="Disordered" evidence="1">
    <location>
        <begin position="522"/>
        <end position="544"/>
    </location>
</feature>
<evidence type="ECO:0000256" key="1">
    <source>
        <dbReference type="SAM" id="MobiDB-lite"/>
    </source>
</evidence>
<dbReference type="AlphaFoldDB" id="A0A836K9N8"/>
<evidence type="ECO:0000313" key="4">
    <source>
        <dbReference type="Proteomes" id="UP000674179"/>
    </source>
</evidence>
<evidence type="ECO:0000256" key="2">
    <source>
        <dbReference type="SAM" id="Phobius"/>
    </source>
</evidence>
<accession>A0A836K9N8</accession>
<sequence>MQCIGGEKRVLGRLADKATAETTWLCVSAALLIVLSTVSAILHVVILGVDDAFSVRNHQNVYYSNSSPAVTGGVYSAMPNTTEEATLLFPELRASIGFHTVCLSHNCFPRARVSGVSSLVADAAHRVTGLRLPERLALAYKEATQQYIFGFDIGTYCGTSRTKTQSLSNLGVSTSAFALVLMLALFAAGTLLFLLAIDRSFLVRETRTSGEFHLVAANVEALPGPCLLYKVQRHLQWERPLLLCAFLISVLVFSMSVFATGATLALSLSTSKCGQSVCAAFEQKMGDFYKLAESLDVRLSTPRAYSCRYGTSHILVMAVFCLSAMCLMVSGAMLICYHRSPLRERLSAMHHQLRHMMDSKSVGATWSHANVQVREVSALKETSSSTSIMAGAFRESSGTVRSDSACAVSAPAEECFCGCSTGDAGRHSRSVGGRIELYRRLKQYVAMERENRWLVIVEERIEFQACLALRETVWFGQELCKLHQLMLDYFVAPVFDICVLKTRTRLRPTCDDDAGVTALLASLGDSERHTPSEPAQQRGKGADLQEDSGALLKQRLRRGHEMQARMLHGFQGTASYAPAESRPRRRVFSPVQPESVSCVELEIDRWVGRLEELRATYVIEPFSVDPFAELPVEMSPQHRERMRATPATPPALSYPSLSVATAASLMSSERGCNASKVPPHEVCTGERKEYPATEKSFCTLRVPYA</sequence>
<gene>
    <name evidence="3" type="ORF">CUR178_00099</name>
</gene>
<dbReference type="Proteomes" id="UP000674179">
    <property type="component" value="Chromosome 36"/>
</dbReference>
<keyword evidence="2" id="KW-0812">Transmembrane</keyword>
<keyword evidence="2" id="KW-0472">Membrane</keyword>
<dbReference type="EMBL" id="JAFHKP010000036">
    <property type="protein sequence ID" value="KAG5465396.1"/>
    <property type="molecule type" value="Genomic_DNA"/>
</dbReference>
<reference evidence="3 4" key="1">
    <citation type="submission" date="2021-02" db="EMBL/GenBank/DDBJ databases">
        <title>Leishmania (Mundinia) enrietti genome sequencing and assembly.</title>
        <authorList>
            <person name="Almutairi H."/>
            <person name="Gatherer D."/>
        </authorList>
    </citation>
    <scope>NUCLEOTIDE SEQUENCE [LARGE SCALE GENOMIC DNA]</scope>
    <source>
        <strain evidence="3">CUR178</strain>
    </source>
</reference>
<feature type="transmembrane region" description="Helical" evidence="2">
    <location>
        <begin position="241"/>
        <end position="266"/>
    </location>
</feature>
<dbReference type="RefSeq" id="XP_067687995.1">
    <property type="nucleotide sequence ID" value="XM_067831892.1"/>
</dbReference>
<proteinExistence type="predicted"/>
<comment type="caution">
    <text evidence="3">The sequence shown here is derived from an EMBL/GenBank/DDBJ whole genome shotgun (WGS) entry which is preliminary data.</text>
</comment>
<organism evidence="3 4">
    <name type="scientific">Leishmania enriettii</name>
    <dbReference type="NCBI Taxonomy" id="5663"/>
    <lineage>
        <taxon>Eukaryota</taxon>
        <taxon>Discoba</taxon>
        <taxon>Euglenozoa</taxon>
        <taxon>Kinetoplastea</taxon>
        <taxon>Metakinetoplastina</taxon>
        <taxon>Trypanosomatida</taxon>
        <taxon>Trypanosomatidae</taxon>
        <taxon>Leishmaniinae</taxon>
        <taxon>Leishmania</taxon>
    </lineage>
</organism>
<dbReference type="GeneID" id="94167402"/>
<feature type="transmembrane region" description="Helical" evidence="2">
    <location>
        <begin position="23"/>
        <end position="46"/>
    </location>
</feature>
<dbReference type="OrthoDB" id="265072at2759"/>
<keyword evidence="2" id="KW-1133">Transmembrane helix</keyword>